<keyword evidence="1" id="KW-0812">Transmembrane</keyword>
<organism evidence="3 4">
    <name type="scientific">Pholiota conissans</name>
    <dbReference type="NCBI Taxonomy" id="109636"/>
    <lineage>
        <taxon>Eukaryota</taxon>
        <taxon>Fungi</taxon>
        <taxon>Dikarya</taxon>
        <taxon>Basidiomycota</taxon>
        <taxon>Agaricomycotina</taxon>
        <taxon>Agaricomycetes</taxon>
        <taxon>Agaricomycetidae</taxon>
        <taxon>Agaricales</taxon>
        <taxon>Agaricineae</taxon>
        <taxon>Strophariaceae</taxon>
        <taxon>Pholiota</taxon>
    </lineage>
</organism>
<name>A0A9P6CM15_9AGAR</name>
<keyword evidence="2" id="KW-0732">Signal</keyword>
<keyword evidence="1" id="KW-0472">Membrane</keyword>
<keyword evidence="1" id="KW-1133">Transmembrane helix</keyword>
<feature type="chain" id="PRO_5040309997" evidence="2">
    <location>
        <begin position="24"/>
        <end position="261"/>
    </location>
</feature>
<accession>A0A9P6CM15</accession>
<dbReference type="AlphaFoldDB" id="A0A9P6CM15"/>
<sequence length="261" mass="29111">MKPFTTFLLLSVSYFLANNLTKASIVPAIQPREEKDGSLDGRRVMSRAVVASPLLTGDDSSNLLTDAVQILGGQLSTQKIAENIVLIVTKAVSSAHDISFAAIPGLREKIYKRIQQGLVDYFEDVFGSTQDGLIPLDDRISQIIDFVLQTVYDLYRVEGVDISQTTADGIFSGTNYYLQQLAGAPLLSNTGTDAVVGTAKALVPPTMNFADFSKNTSRTLEDMNSENTDFPRSHISFFFVYKFFVFLYFLFRRYFFQQSLR</sequence>
<feature type="transmembrane region" description="Helical" evidence="1">
    <location>
        <begin position="233"/>
        <end position="251"/>
    </location>
</feature>
<protein>
    <submittedName>
        <fullName evidence="3">Uncharacterized protein</fullName>
    </submittedName>
</protein>
<evidence type="ECO:0000256" key="1">
    <source>
        <dbReference type="SAM" id="Phobius"/>
    </source>
</evidence>
<gene>
    <name evidence="3" type="ORF">BDN70DRAFT_531116</name>
</gene>
<evidence type="ECO:0000313" key="3">
    <source>
        <dbReference type="EMBL" id="KAF9471801.1"/>
    </source>
</evidence>
<proteinExistence type="predicted"/>
<evidence type="ECO:0000256" key="2">
    <source>
        <dbReference type="SAM" id="SignalP"/>
    </source>
</evidence>
<keyword evidence="4" id="KW-1185">Reference proteome</keyword>
<reference evidence="3" key="1">
    <citation type="submission" date="2020-11" db="EMBL/GenBank/DDBJ databases">
        <authorList>
            <consortium name="DOE Joint Genome Institute"/>
            <person name="Ahrendt S."/>
            <person name="Riley R."/>
            <person name="Andreopoulos W."/>
            <person name="Labutti K."/>
            <person name="Pangilinan J."/>
            <person name="Ruiz-Duenas F.J."/>
            <person name="Barrasa J.M."/>
            <person name="Sanchez-Garcia M."/>
            <person name="Camarero S."/>
            <person name="Miyauchi S."/>
            <person name="Serrano A."/>
            <person name="Linde D."/>
            <person name="Babiker R."/>
            <person name="Drula E."/>
            <person name="Ayuso-Fernandez I."/>
            <person name="Pacheco R."/>
            <person name="Padilla G."/>
            <person name="Ferreira P."/>
            <person name="Barriuso J."/>
            <person name="Kellner H."/>
            <person name="Castanera R."/>
            <person name="Alfaro M."/>
            <person name="Ramirez L."/>
            <person name="Pisabarro A.G."/>
            <person name="Kuo A."/>
            <person name="Tritt A."/>
            <person name="Lipzen A."/>
            <person name="He G."/>
            <person name="Yan M."/>
            <person name="Ng V."/>
            <person name="Cullen D."/>
            <person name="Martin F."/>
            <person name="Rosso M.-N."/>
            <person name="Henrissat B."/>
            <person name="Hibbett D."/>
            <person name="Martinez A.T."/>
            <person name="Grigoriev I.V."/>
        </authorList>
    </citation>
    <scope>NUCLEOTIDE SEQUENCE</scope>
    <source>
        <strain evidence="3">CIRM-BRFM 674</strain>
    </source>
</reference>
<comment type="caution">
    <text evidence="3">The sequence shown here is derived from an EMBL/GenBank/DDBJ whole genome shotgun (WGS) entry which is preliminary data.</text>
</comment>
<feature type="signal peptide" evidence="2">
    <location>
        <begin position="1"/>
        <end position="23"/>
    </location>
</feature>
<dbReference type="EMBL" id="MU155620">
    <property type="protein sequence ID" value="KAF9471801.1"/>
    <property type="molecule type" value="Genomic_DNA"/>
</dbReference>
<dbReference type="Proteomes" id="UP000807469">
    <property type="component" value="Unassembled WGS sequence"/>
</dbReference>
<evidence type="ECO:0000313" key="4">
    <source>
        <dbReference type="Proteomes" id="UP000807469"/>
    </source>
</evidence>